<keyword evidence="2" id="KW-1185">Reference proteome</keyword>
<dbReference type="EMBL" id="KE504139">
    <property type="protein sequence ID" value="EPT01822.1"/>
    <property type="molecule type" value="Genomic_DNA"/>
</dbReference>
<proteinExistence type="predicted"/>
<protein>
    <submittedName>
        <fullName evidence="1">Uncharacterized protein</fullName>
    </submittedName>
</protein>
<sequence>MTVLELAVEETICSTRGLICYIWLRSIPGTFVNNQSGVTPAASYLTLAQQRITQAPLVRGHLSPSPQCFRTGYHEIRLPPPRFPLLPSGN</sequence>
<dbReference type="Proteomes" id="UP000015241">
    <property type="component" value="Unassembled WGS sequence"/>
</dbReference>
<evidence type="ECO:0000313" key="1">
    <source>
        <dbReference type="EMBL" id="EPT01822.1"/>
    </source>
</evidence>
<name>S8EA18_FOMSC</name>
<reference evidence="1 2" key="1">
    <citation type="journal article" date="2012" name="Science">
        <title>The Paleozoic origin of enzymatic lignin decomposition reconstructed from 31 fungal genomes.</title>
        <authorList>
            <person name="Floudas D."/>
            <person name="Binder M."/>
            <person name="Riley R."/>
            <person name="Barry K."/>
            <person name="Blanchette R.A."/>
            <person name="Henrissat B."/>
            <person name="Martinez A.T."/>
            <person name="Otillar R."/>
            <person name="Spatafora J.W."/>
            <person name="Yadav J.S."/>
            <person name="Aerts A."/>
            <person name="Benoit I."/>
            <person name="Boyd A."/>
            <person name="Carlson A."/>
            <person name="Copeland A."/>
            <person name="Coutinho P.M."/>
            <person name="de Vries R.P."/>
            <person name="Ferreira P."/>
            <person name="Findley K."/>
            <person name="Foster B."/>
            <person name="Gaskell J."/>
            <person name="Glotzer D."/>
            <person name="Gorecki P."/>
            <person name="Heitman J."/>
            <person name="Hesse C."/>
            <person name="Hori C."/>
            <person name="Igarashi K."/>
            <person name="Jurgens J.A."/>
            <person name="Kallen N."/>
            <person name="Kersten P."/>
            <person name="Kohler A."/>
            <person name="Kuees U."/>
            <person name="Kumar T.K.A."/>
            <person name="Kuo A."/>
            <person name="LaButti K."/>
            <person name="Larrondo L.F."/>
            <person name="Lindquist E."/>
            <person name="Ling A."/>
            <person name="Lombard V."/>
            <person name="Lucas S."/>
            <person name="Lundell T."/>
            <person name="Martin R."/>
            <person name="McLaughlin D.J."/>
            <person name="Morgenstern I."/>
            <person name="Morin E."/>
            <person name="Murat C."/>
            <person name="Nagy L.G."/>
            <person name="Nolan M."/>
            <person name="Ohm R.A."/>
            <person name="Patyshakuliyeva A."/>
            <person name="Rokas A."/>
            <person name="Ruiz-Duenas F.J."/>
            <person name="Sabat G."/>
            <person name="Salamov A."/>
            <person name="Samejima M."/>
            <person name="Schmutz J."/>
            <person name="Slot J.C."/>
            <person name="St John F."/>
            <person name="Stenlid J."/>
            <person name="Sun H."/>
            <person name="Sun S."/>
            <person name="Syed K."/>
            <person name="Tsang A."/>
            <person name="Wiebenga A."/>
            <person name="Young D."/>
            <person name="Pisabarro A."/>
            <person name="Eastwood D.C."/>
            <person name="Martin F."/>
            <person name="Cullen D."/>
            <person name="Grigoriev I.V."/>
            <person name="Hibbett D.S."/>
        </authorList>
    </citation>
    <scope>NUCLEOTIDE SEQUENCE</scope>
    <source>
        <strain evidence="2">FP-58527</strain>
    </source>
</reference>
<gene>
    <name evidence="1" type="ORF">FOMPIDRAFT_131142</name>
</gene>
<accession>S8EA18</accession>
<dbReference type="HOGENOM" id="CLU_2440882_0_0_1"/>
<organism evidence="1 2">
    <name type="scientific">Fomitopsis schrenkii</name>
    <name type="common">Brown rot fungus</name>
    <dbReference type="NCBI Taxonomy" id="2126942"/>
    <lineage>
        <taxon>Eukaryota</taxon>
        <taxon>Fungi</taxon>
        <taxon>Dikarya</taxon>
        <taxon>Basidiomycota</taxon>
        <taxon>Agaricomycotina</taxon>
        <taxon>Agaricomycetes</taxon>
        <taxon>Polyporales</taxon>
        <taxon>Fomitopsis</taxon>
    </lineage>
</organism>
<evidence type="ECO:0000313" key="2">
    <source>
        <dbReference type="Proteomes" id="UP000015241"/>
    </source>
</evidence>
<dbReference type="AlphaFoldDB" id="S8EA18"/>
<dbReference type="InParanoid" id="S8EA18"/>